<reference evidence="2" key="1">
    <citation type="submission" date="2024-07" db="EMBL/GenBank/DDBJ databases">
        <authorList>
            <person name="Yu S.T."/>
        </authorList>
    </citation>
    <scope>NUCLEOTIDE SEQUENCE</scope>
    <source>
        <strain evidence="2">R02</strain>
    </source>
</reference>
<dbReference type="EMBL" id="CP163429">
    <property type="protein sequence ID" value="XDP94924.1"/>
    <property type="molecule type" value="Genomic_DNA"/>
</dbReference>
<dbReference type="AlphaFoldDB" id="A0AB39LLV2"/>
<sequence>MSGLNWQKSSLCGSGDSCVHVAAGPAGIHITESADPRGTILTTTPDAFRVLLRSLKGEPHRTPEAPVLEVTTAGDGDTVRLHTSGAPGAPAVTTDRRRWDAFVQGVRAGEFDHFTV</sequence>
<dbReference type="RefSeq" id="WP_031064186.1">
    <property type="nucleotide sequence ID" value="NZ_CP163429.1"/>
</dbReference>
<name>A0AB39LLV2_9ACTN</name>
<evidence type="ECO:0000313" key="2">
    <source>
        <dbReference type="EMBL" id="XDP94924.1"/>
    </source>
</evidence>
<accession>A0AB39LLV2</accession>
<feature type="domain" description="DUF397" evidence="1">
    <location>
        <begin position="4"/>
        <end position="56"/>
    </location>
</feature>
<dbReference type="InterPro" id="IPR007278">
    <property type="entry name" value="DUF397"/>
</dbReference>
<proteinExistence type="predicted"/>
<organism evidence="2">
    <name type="scientific">Streptomyces sp. R02</name>
    <dbReference type="NCBI Taxonomy" id="3238623"/>
    <lineage>
        <taxon>Bacteria</taxon>
        <taxon>Bacillati</taxon>
        <taxon>Actinomycetota</taxon>
        <taxon>Actinomycetes</taxon>
        <taxon>Kitasatosporales</taxon>
        <taxon>Streptomycetaceae</taxon>
        <taxon>Streptomyces</taxon>
    </lineage>
</organism>
<protein>
    <submittedName>
        <fullName evidence="2">DUF397 domain-containing protein</fullName>
    </submittedName>
</protein>
<gene>
    <name evidence="2" type="ORF">AB5J57_15900</name>
</gene>
<dbReference type="Pfam" id="PF04149">
    <property type="entry name" value="DUF397"/>
    <property type="match status" value="1"/>
</dbReference>
<evidence type="ECO:0000259" key="1">
    <source>
        <dbReference type="Pfam" id="PF04149"/>
    </source>
</evidence>